<gene>
    <name evidence="12" type="ORF">OSR52_11455</name>
</gene>
<keyword evidence="8 10" id="KW-0326">Glycosidase</keyword>
<dbReference type="Pfam" id="PF14200">
    <property type="entry name" value="RicinB_lectin_2"/>
    <property type="match status" value="1"/>
</dbReference>
<dbReference type="CDD" id="cd00161">
    <property type="entry name" value="beta-trefoil_Ricin-like"/>
    <property type="match status" value="1"/>
</dbReference>
<evidence type="ECO:0000313" key="13">
    <source>
        <dbReference type="Proteomes" id="UP001153642"/>
    </source>
</evidence>
<dbReference type="InterPro" id="IPR008979">
    <property type="entry name" value="Galactose-bd-like_sf"/>
</dbReference>
<dbReference type="PROSITE" id="PS50231">
    <property type="entry name" value="RICIN_B_LECTIN"/>
    <property type="match status" value="1"/>
</dbReference>
<dbReference type="Pfam" id="PF02929">
    <property type="entry name" value="Bgal_small_N"/>
    <property type="match status" value="1"/>
</dbReference>
<dbReference type="Gene3D" id="3.20.20.80">
    <property type="entry name" value="Glycosidases"/>
    <property type="match status" value="1"/>
</dbReference>
<dbReference type="InterPro" id="IPR013783">
    <property type="entry name" value="Ig-like_fold"/>
</dbReference>
<comment type="catalytic activity">
    <reaction evidence="1 10">
        <text>Hydrolysis of terminal non-reducing beta-D-galactose residues in beta-D-galactosides.</text>
        <dbReference type="EC" id="3.2.1.23"/>
    </reaction>
</comment>
<protein>
    <recommendedName>
        <fullName evidence="5 10">Beta-galactosidase</fullName>
        <ecNumber evidence="5 10">3.2.1.23</ecNumber>
    </recommendedName>
    <alternativeName>
        <fullName evidence="9 10">Lactase</fullName>
    </alternativeName>
</protein>
<dbReference type="Gene3D" id="2.60.120.260">
    <property type="entry name" value="Galactose-binding domain-like"/>
    <property type="match status" value="1"/>
</dbReference>
<evidence type="ECO:0000256" key="3">
    <source>
        <dbReference type="ARBA" id="ARBA00007401"/>
    </source>
</evidence>
<evidence type="ECO:0000259" key="11">
    <source>
        <dbReference type="SMART" id="SM01038"/>
    </source>
</evidence>
<dbReference type="InterPro" id="IPR035992">
    <property type="entry name" value="Ricin_B-like_lectins"/>
</dbReference>
<dbReference type="InterPro" id="IPR004199">
    <property type="entry name" value="B-gal_small/dom_5"/>
</dbReference>
<evidence type="ECO:0000256" key="1">
    <source>
        <dbReference type="ARBA" id="ARBA00001412"/>
    </source>
</evidence>
<evidence type="ECO:0000256" key="10">
    <source>
        <dbReference type="RuleBase" id="RU361154"/>
    </source>
</evidence>
<comment type="caution">
    <text evidence="12">The sequence shown here is derived from an EMBL/GenBank/DDBJ whole genome shotgun (WGS) entry which is preliminary data.</text>
</comment>
<evidence type="ECO:0000256" key="6">
    <source>
        <dbReference type="ARBA" id="ARBA00022801"/>
    </source>
</evidence>
<dbReference type="InterPro" id="IPR011013">
    <property type="entry name" value="Gal_mutarotase_sf_dom"/>
</dbReference>
<evidence type="ECO:0000256" key="7">
    <source>
        <dbReference type="ARBA" id="ARBA00022837"/>
    </source>
</evidence>
<dbReference type="RefSeq" id="WP_277900221.1">
    <property type="nucleotide sequence ID" value="NZ_JAPMUA010000004.1"/>
</dbReference>
<sequence>MNSSKIHATASGLIIFIALSVIGCANISQGLQKDKLYTFQNSSGLVLGNGGDTKNQSNLFLESAIKEEKGQAWEITPLENGYVNISNPFTGKSIDNSNKASGIGNPVIQWNTELGNANQQWQLKKLENGNYYIIHKNSAMYLGFEEDKTGGKVMQLSGTKQEWTLLPATLKAPKPQPERGKNEWENETIFAVNKEPGHATYIPYPSLNALKEDAYFDKPWLEPNSSWYQSLNGIWKFKWVKNASERPTDFYKNAYSVSSWEEIPVPSCWEMKGYGTPIYTNITYPFLNNPPFIQPQEGYTNEIETDPVGSYRRDFIIPEDWGDKTVFVHFNGVYSGFFIWVNGKKVGYSQGANNVAEFNLTKYVKPGKNTIAVQVFRWTDGSYLEDQDMFRMSGIHKDVYLFATPKLHIRDFSLKADFLTEDLGEVNFKADYWIANHGKKQETDYTVELSLLDETGKEVLQGSKKISPIKRRKEQHMELQQKLKKPNLWSAENPYLYTAVMSLKNKQGEIVETFSSKFGFRKIEIKQKRVFINNEQVFFKGTNRHETHPEFGRTVPVETIIKDVTMMKRHNINTIRTSHYPNQPKSYALYDYYGLYIMDEADIEDHGNHSISDKISWLPAFKDRVGRMIARDKNHPSVIFWSMGNEGGNGRNFDSIANMTRKMDASRPVHYEGRNESADIDSHMYPSLESMANFDQNNADKPYFLCEYAHAMGNAMGNLVEYWDYIENHSDRMIGGCIWDWVDQGINRPIPMGGNSNSLLERTSTKGNVPTAYQKVNSGLDPKKVFYYGGDFGDKPNDLDFCNNGLTTPDRRETAKLKEVKKVYQYIKIRPGAIKKGEVKIENKYDFTNLNAFNVSWEVLEDGQVTVSGKLPSIDLEPNQEGIIHIPFKTDFKPASEYFLNIYFSLKEKNNWADKGYVIAEEQLILSQGIDAKNDKLSASEELIVNTSNSHLIVKGANFTASINTSEGILDALAYNGDEVIFNGEGLKLNWYRSISNDKYTDQKYYETTYHLEKFDYEVSKNKKTVKVRCEAYAQIANSKATKIPYKVVYTIANNGNITVDGTFETPSEDEIIHRIGLQMQVNPTFKTVKWYGRGPHENYQDRKSSAFFGIYESTVDKMASENYLRAQSMGNREEARWLKMENAAGNGFKVIANNKLSFSALHYKDSELWKAKHNFALSTIKKAQTYLNLDCLQEGVGNASCGPITLEKYRIPSSTQLSYSFTIQPLDVE</sequence>
<comment type="cofactor">
    <cofactor evidence="2">
        <name>Ca(2+)</name>
        <dbReference type="ChEBI" id="CHEBI:29108"/>
    </cofactor>
</comment>
<dbReference type="PROSITE" id="PS51257">
    <property type="entry name" value="PROKAR_LIPOPROTEIN"/>
    <property type="match status" value="1"/>
</dbReference>
<dbReference type="InterPro" id="IPR050347">
    <property type="entry name" value="Bact_Beta-galactosidase"/>
</dbReference>
<dbReference type="Gene3D" id="2.60.40.10">
    <property type="entry name" value="Immunoglobulins"/>
    <property type="match status" value="2"/>
</dbReference>
<dbReference type="EC" id="3.2.1.23" evidence="5 10"/>
<keyword evidence="6 10" id="KW-0378">Hydrolase</keyword>
<dbReference type="EMBL" id="JAPMUA010000004">
    <property type="protein sequence ID" value="MDG3586486.1"/>
    <property type="molecule type" value="Genomic_DNA"/>
</dbReference>
<name>A0ABT6FTA2_9FLAO</name>
<proteinExistence type="inferred from homology"/>
<dbReference type="Proteomes" id="UP001153642">
    <property type="component" value="Unassembled WGS sequence"/>
</dbReference>
<dbReference type="InterPro" id="IPR014718">
    <property type="entry name" value="GH-type_carb-bd"/>
</dbReference>
<feature type="domain" description="Beta galactosidase small chain/" evidence="11">
    <location>
        <begin position="953"/>
        <end position="1225"/>
    </location>
</feature>
<dbReference type="InterPro" id="IPR006103">
    <property type="entry name" value="Glyco_hydro_2_cat"/>
</dbReference>
<dbReference type="InterPro" id="IPR000772">
    <property type="entry name" value="Ricin_B_lectin"/>
</dbReference>
<dbReference type="Pfam" id="PF00703">
    <property type="entry name" value="Glyco_hydro_2"/>
    <property type="match status" value="1"/>
</dbReference>
<evidence type="ECO:0000256" key="8">
    <source>
        <dbReference type="ARBA" id="ARBA00023295"/>
    </source>
</evidence>
<keyword evidence="7" id="KW-0106">Calcium</keyword>
<keyword evidence="13" id="KW-1185">Reference proteome</keyword>
<evidence type="ECO:0000256" key="2">
    <source>
        <dbReference type="ARBA" id="ARBA00001913"/>
    </source>
</evidence>
<dbReference type="InterPro" id="IPR023230">
    <property type="entry name" value="Glyco_hydro_2_CS"/>
</dbReference>
<dbReference type="InterPro" id="IPR006102">
    <property type="entry name" value="Ig-like_GH2"/>
</dbReference>
<comment type="similarity">
    <text evidence="3 10">Belongs to the glycosyl hydrolase 2 family.</text>
</comment>
<dbReference type="PANTHER" id="PTHR46323">
    <property type="entry name" value="BETA-GALACTOSIDASE"/>
    <property type="match status" value="1"/>
</dbReference>
<dbReference type="SUPFAM" id="SSF51445">
    <property type="entry name" value="(Trans)glycosidases"/>
    <property type="match status" value="1"/>
</dbReference>
<evidence type="ECO:0000313" key="12">
    <source>
        <dbReference type="EMBL" id="MDG3586486.1"/>
    </source>
</evidence>
<dbReference type="InterPro" id="IPR036156">
    <property type="entry name" value="Beta-gal/glucu_dom_sf"/>
</dbReference>
<dbReference type="Gene3D" id="2.70.98.10">
    <property type="match status" value="1"/>
</dbReference>
<dbReference type="PROSITE" id="PS00608">
    <property type="entry name" value="GLYCOSYL_HYDROL_F2_2"/>
    <property type="match status" value="1"/>
</dbReference>
<dbReference type="InterPro" id="IPR017853">
    <property type="entry name" value="GH"/>
</dbReference>
<dbReference type="PRINTS" id="PR00132">
    <property type="entry name" value="GLHYDRLASE2"/>
</dbReference>
<evidence type="ECO:0000256" key="9">
    <source>
        <dbReference type="ARBA" id="ARBA00032230"/>
    </source>
</evidence>
<accession>A0ABT6FTA2</accession>
<dbReference type="InterPro" id="IPR032312">
    <property type="entry name" value="LacZ_4"/>
</dbReference>
<dbReference type="SUPFAM" id="SSF49785">
    <property type="entry name" value="Galactose-binding domain-like"/>
    <property type="match status" value="1"/>
</dbReference>
<evidence type="ECO:0000256" key="5">
    <source>
        <dbReference type="ARBA" id="ARBA00012756"/>
    </source>
</evidence>
<dbReference type="Pfam" id="PF02836">
    <property type="entry name" value="Glyco_hydro_2_C"/>
    <property type="match status" value="1"/>
</dbReference>
<dbReference type="SUPFAM" id="SSF50370">
    <property type="entry name" value="Ricin B-like lectins"/>
    <property type="match status" value="1"/>
</dbReference>
<comment type="subunit">
    <text evidence="4">Monomer.</text>
</comment>
<dbReference type="InterPro" id="IPR023232">
    <property type="entry name" value="Glyco_hydro_2_AS"/>
</dbReference>
<dbReference type="InterPro" id="IPR006104">
    <property type="entry name" value="Glyco_hydro_2_N"/>
</dbReference>
<dbReference type="InterPro" id="IPR006101">
    <property type="entry name" value="Glyco_hydro_2"/>
</dbReference>
<dbReference type="PANTHER" id="PTHR46323:SF2">
    <property type="entry name" value="BETA-GALACTOSIDASE"/>
    <property type="match status" value="1"/>
</dbReference>
<dbReference type="Gene3D" id="2.80.10.50">
    <property type="match status" value="1"/>
</dbReference>
<dbReference type="Pfam" id="PF16353">
    <property type="entry name" value="LacZ_4"/>
    <property type="match status" value="1"/>
</dbReference>
<organism evidence="12 13">
    <name type="scientific">Galbibacter pacificus</name>
    <dbReference type="NCBI Taxonomy" id="2996052"/>
    <lineage>
        <taxon>Bacteria</taxon>
        <taxon>Pseudomonadati</taxon>
        <taxon>Bacteroidota</taxon>
        <taxon>Flavobacteriia</taxon>
        <taxon>Flavobacteriales</taxon>
        <taxon>Flavobacteriaceae</taxon>
        <taxon>Galbibacter</taxon>
    </lineage>
</organism>
<dbReference type="SUPFAM" id="SSF49303">
    <property type="entry name" value="beta-Galactosidase/glucuronidase domain"/>
    <property type="match status" value="2"/>
</dbReference>
<dbReference type="SMART" id="SM01038">
    <property type="entry name" value="Bgal_small_N"/>
    <property type="match status" value="1"/>
</dbReference>
<dbReference type="SUPFAM" id="SSF74650">
    <property type="entry name" value="Galactose mutarotase-like"/>
    <property type="match status" value="1"/>
</dbReference>
<dbReference type="Pfam" id="PF02837">
    <property type="entry name" value="Glyco_hydro_2_N"/>
    <property type="match status" value="1"/>
</dbReference>
<dbReference type="PROSITE" id="PS00719">
    <property type="entry name" value="GLYCOSYL_HYDROL_F2_1"/>
    <property type="match status" value="1"/>
</dbReference>
<evidence type="ECO:0000256" key="4">
    <source>
        <dbReference type="ARBA" id="ARBA00011245"/>
    </source>
</evidence>
<reference evidence="12" key="1">
    <citation type="submission" date="2022-11" db="EMBL/GenBank/DDBJ databases">
        <title>High-quality draft genome sequence of Galbibacter sp. strain CMA-7.</title>
        <authorList>
            <person name="Wei L."/>
            <person name="Dong C."/>
            <person name="Shao Z."/>
        </authorList>
    </citation>
    <scope>NUCLEOTIDE SEQUENCE</scope>
    <source>
        <strain evidence="12">CMA-7</strain>
    </source>
</reference>